<evidence type="ECO:0000256" key="1">
    <source>
        <dbReference type="SAM" id="Coils"/>
    </source>
</evidence>
<keyword evidence="2" id="KW-1133">Transmembrane helix</keyword>
<comment type="caution">
    <text evidence="3">The sequence shown here is derived from an EMBL/GenBank/DDBJ whole genome shotgun (WGS) entry which is preliminary data.</text>
</comment>
<evidence type="ECO:0000313" key="3">
    <source>
        <dbReference type="EMBL" id="PHU36799.1"/>
    </source>
</evidence>
<proteinExistence type="predicted"/>
<gene>
    <name evidence="3" type="ORF">CSX02_11545</name>
</gene>
<feature type="coiled-coil region" evidence="1">
    <location>
        <begin position="284"/>
        <end position="318"/>
    </location>
</feature>
<dbReference type="EMBL" id="PDYG01000123">
    <property type="protein sequence ID" value="PHU36799.1"/>
    <property type="molecule type" value="Genomic_DNA"/>
</dbReference>
<protein>
    <recommendedName>
        <fullName evidence="5">Tetratricopeptide repeat protein</fullName>
    </recommendedName>
</protein>
<dbReference type="InterPro" id="IPR011990">
    <property type="entry name" value="TPR-like_helical_dom_sf"/>
</dbReference>
<dbReference type="SUPFAM" id="SSF48452">
    <property type="entry name" value="TPR-like"/>
    <property type="match status" value="2"/>
</dbReference>
<dbReference type="SMART" id="SM00028">
    <property type="entry name" value="TPR"/>
    <property type="match status" value="6"/>
</dbReference>
<feature type="transmembrane region" description="Helical" evidence="2">
    <location>
        <begin position="239"/>
        <end position="262"/>
    </location>
</feature>
<keyword evidence="1" id="KW-0175">Coiled coil</keyword>
<dbReference type="Proteomes" id="UP000224563">
    <property type="component" value="Unassembled WGS sequence"/>
</dbReference>
<organism evidence="3 4">
    <name type="scientific">Agathobacter ruminis</name>
    <dbReference type="NCBI Taxonomy" id="1712665"/>
    <lineage>
        <taxon>Bacteria</taxon>
        <taxon>Bacillati</taxon>
        <taxon>Bacillota</taxon>
        <taxon>Clostridia</taxon>
        <taxon>Lachnospirales</taxon>
        <taxon>Lachnospiraceae</taxon>
        <taxon>Agathobacter</taxon>
    </lineage>
</organism>
<evidence type="ECO:0000256" key="2">
    <source>
        <dbReference type="SAM" id="Phobius"/>
    </source>
</evidence>
<accession>A0A2G3E0P7</accession>
<keyword evidence="2" id="KW-0472">Membrane</keyword>
<dbReference type="InterPro" id="IPR019734">
    <property type="entry name" value="TPR_rpt"/>
</dbReference>
<dbReference type="AlphaFoldDB" id="A0A2G3E0P7"/>
<keyword evidence="4" id="KW-1185">Reference proteome</keyword>
<name>A0A2G3E0P7_9FIRM</name>
<dbReference type="Pfam" id="PF13181">
    <property type="entry name" value="TPR_8"/>
    <property type="match status" value="1"/>
</dbReference>
<dbReference type="Pfam" id="PF13432">
    <property type="entry name" value="TPR_16"/>
    <property type="match status" value="1"/>
</dbReference>
<evidence type="ECO:0000313" key="4">
    <source>
        <dbReference type="Proteomes" id="UP000224563"/>
    </source>
</evidence>
<reference evidence="3 4" key="2">
    <citation type="submission" date="2017-10" db="EMBL/GenBank/DDBJ databases">
        <authorList>
            <person name="Banno H."/>
            <person name="Chua N.-H."/>
        </authorList>
    </citation>
    <scope>NUCLEOTIDE SEQUENCE [LARGE SCALE GENOMIC DNA]</scope>
    <source>
        <strain evidence="3 4">JK623</strain>
    </source>
</reference>
<dbReference type="RefSeq" id="WP_031546111.1">
    <property type="nucleotide sequence ID" value="NZ_JANSWH010000061.1"/>
</dbReference>
<evidence type="ECO:0008006" key="5">
    <source>
        <dbReference type="Google" id="ProtNLM"/>
    </source>
</evidence>
<dbReference type="Gene3D" id="1.25.40.10">
    <property type="entry name" value="Tetratricopeptide repeat domain"/>
    <property type="match status" value="3"/>
</dbReference>
<keyword evidence="2" id="KW-0812">Transmembrane</keyword>
<sequence>MFCYRCNNQAGSEVICPKCGANLYYFQKARKISNQYYNDGLEKAGVRNISGAIISLKASLKFNKYNTDARNLLGLCYLETGETVAALSEWVISKNYQPQENRASEYLDQVQSNKSRLDAINQTIKKYNQALLYCQQDSRDLAIIQLKKVIGLNPRLVKAHQLLALLYMQEGKLETAKKTLRNAGKIDTDNTTTLRYLKEVNRRIKEEKPNRNTSGDDLISYQSGNDTIIMPKHFRETSLAGTLVALVIGILIGCATIGVLVVPNVRKNAKADAKAQLVDANDTISQNAQMIETLNKQIEELQEQLDSETKTKEQVDKVSATYEALVRGYYYYYVKEDVVKAGNILQKVDKTLLGKSGKSTYKELNAAVSATYLETAFKQGYEAYNQGDYTTAVTDLKAVCDQDKAYQDGQAAYYLAQAYRKNGDDANARKFYQYILDHYEGTDMARTASQYVQ</sequence>
<reference evidence="3 4" key="1">
    <citation type="submission" date="2017-10" db="EMBL/GenBank/DDBJ databases">
        <title>Resolving the taxonomy of Roseburia spp., Eubacterium rectale and Agathobacter spp. through phylogenomic analysis.</title>
        <authorList>
            <person name="Sheridan P.O."/>
            <person name="Walker A.W."/>
            <person name="Duncan S.H."/>
            <person name="Scott K.P."/>
            <person name="Toole P.W.O."/>
            <person name="Luis P."/>
            <person name="Flint H.J."/>
        </authorList>
    </citation>
    <scope>NUCLEOTIDE SEQUENCE [LARGE SCALE GENOMIC DNA]</scope>
    <source>
        <strain evidence="3 4">JK623</strain>
    </source>
</reference>